<name>A0ABP6U8R8_9ACTN</name>
<comment type="caution">
    <text evidence="1">The sequence shown here is derived from an EMBL/GenBank/DDBJ whole genome shotgun (WGS) entry which is preliminary data.</text>
</comment>
<proteinExistence type="predicted"/>
<sequence>MCVRKAAHAVGERPSRGPDVVFESRMRTAAAVGAISTQFELSPLWDDLRQRMVCTVFLLKLSG</sequence>
<dbReference type="Proteomes" id="UP001501455">
    <property type="component" value="Unassembled WGS sequence"/>
</dbReference>
<keyword evidence="2" id="KW-1185">Reference proteome</keyword>
<accession>A0ABP6U8R8</accession>
<evidence type="ECO:0000313" key="1">
    <source>
        <dbReference type="EMBL" id="GAA3503987.1"/>
    </source>
</evidence>
<evidence type="ECO:0000313" key="2">
    <source>
        <dbReference type="Proteomes" id="UP001501455"/>
    </source>
</evidence>
<organism evidence="1 2">
    <name type="scientific">Streptomyces prasinosporus</name>
    <dbReference type="NCBI Taxonomy" id="68256"/>
    <lineage>
        <taxon>Bacteria</taxon>
        <taxon>Bacillati</taxon>
        <taxon>Actinomycetota</taxon>
        <taxon>Actinomycetes</taxon>
        <taxon>Kitasatosporales</taxon>
        <taxon>Streptomycetaceae</taxon>
        <taxon>Streptomyces</taxon>
        <taxon>Streptomyces albogriseolus group</taxon>
    </lineage>
</organism>
<dbReference type="EMBL" id="BAAAXF010000080">
    <property type="protein sequence ID" value="GAA3503987.1"/>
    <property type="molecule type" value="Genomic_DNA"/>
</dbReference>
<reference evidence="2" key="1">
    <citation type="journal article" date="2019" name="Int. J. Syst. Evol. Microbiol.">
        <title>The Global Catalogue of Microorganisms (GCM) 10K type strain sequencing project: providing services to taxonomists for standard genome sequencing and annotation.</title>
        <authorList>
            <consortium name="The Broad Institute Genomics Platform"/>
            <consortium name="The Broad Institute Genome Sequencing Center for Infectious Disease"/>
            <person name="Wu L."/>
            <person name="Ma J."/>
        </authorList>
    </citation>
    <scope>NUCLEOTIDE SEQUENCE [LARGE SCALE GENOMIC DNA]</scope>
    <source>
        <strain evidence="2">JCM 4816</strain>
    </source>
</reference>
<protein>
    <submittedName>
        <fullName evidence="1">Uncharacterized protein</fullName>
    </submittedName>
</protein>
<gene>
    <name evidence="1" type="ORF">GCM10019016_111000</name>
</gene>